<dbReference type="AlphaFoldDB" id="A0A2R5F805"/>
<dbReference type="EMBL" id="BDOQ01000007">
    <property type="protein sequence ID" value="GBG14372.1"/>
    <property type="molecule type" value="Genomic_DNA"/>
</dbReference>
<name>A0A2R5F805_9PROT</name>
<gene>
    <name evidence="3" type="ORF">NMK_1971</name>
</gene>
<proteinExistence type="predicted"/>
<accession>A0A2R5F805</accession>
<evidence type="ECO:0000313" key="4">
    <source>
        <dbReference type="Proteomes" id="UP000245081"/>
    </source>
</evidence>
<keyword evidence="3" id="KW-0378">Hydrolase</keyword>
<keyword evidence="3" id="KW-0269">Exonuclease</keyword>
<dbReference type="InterPro" id="IPR007404">
    <property type="entry name" value="YdjM-like"/>
</dbReference>
<evidence type="ECO:0000256" key="1">
    <source>
        <dbReference type="SAM" id="Phobius"/>
    </source>
</evidence>
<reference evidence="3 4" key="1">
    <citation type="journal article" date="2018" name="Environ. Microbiol.">
        <title>Isolation and genomic characterization of Novimethylophilus kurashikiensis gen. nov. sp. nov., a new lanthanide-dependent methylotrophic species of Methylophilaceae.</title>
        <authorList>
            <person name="Lv H."/>
            <person name="Sahin N."/>
            <person name="Tani A."/>
        </authorList>
    </citation>
    <scope>NUCLEOTIDE SEQUENCE [LARGE SCALE GENOMIC DNA]</scope>
    <source>
        <strain evidence="3 4">La2-4</strain>
    </source>
</reference>
<feature type="signal peptide" evidence="2">
    <location>
        <begin position="1"/>
        <end position="23"/>
    </location>
</feature>
<keyword evidence="3" id="KW-0540">Nuclease</keyword>
<feature type="chain" id="PRO_5015357170" evidence="2">
    <location>
        <begin position="24"/>
        <end position="164"/>
    </location>
</feature>
<evidence type="ECO:0000256" key="2">
    <source>
        <dbReference type="SAM" id="SignalP"/>
    </source>
</evidence>
<dbReference type="RefSeq" id="WP_181376228.1">
    <property type="nucleotide sequence ID" value="NZ_BDOQ01000007.1"/>
</dbReference>
<comment type="caution">
    <text evidence="3">The sequence shown here is derived from an EMBL/GenBank/DDBJ whole genome shotgun (WGS) entry which is preliminary data.</text>
</comment>
<organism evidence="3 4">
    <name type="scientific">Novimethylophilus kurashikiensis</name>
    <dbReference type="NCBI Taxonomy" id="1825523"/>
    <lineage>
        <taxon>Bacteria</taxon>
        <taxon>Pseudomonadati</taxon>
        <taxon>Pseudomonadota</taxon>
        <taxon>Betaproteobacteria</taxon>
        <taxon>Nitrosomonadales</taxon>
        <taxon>Methylophilaceae</taxon>
        <taxon>Novimethylophilus</taxon>
    </lineage>
</organism>
<dbReference type="Pfam" id="PF04307">
    <property type="entry name" value="YdjM"/>
    <property type="match status" value="1"/>
</dbReference>
<feature type="transmembrane region" description="Helical" evidence="1">
    <location>
        <begin position="141"/>
        <end position="158"/>
    </location>
</feature>
<keyword evidence="1" id="KW-1133">Transmembrane helix</keyword>
<dbReference type="GO" id="GO:0004527">
    <property type="term" value="F:exonuclease activity"/>
    <property type="evidence" value="ECO:0007669"/>
    <property type="project" value="UniProtKB-KW"/>
</dbReference>
<keyword evidence="4" id="KW-1185">Reference proteome</keyword>
<dbReference type="Proteomes" id="UP000245081">
    <property type="component" value="Unassembled WGS sequence"/>
</dbReference>
<keyword evidence="1" id="KW-0472">Membrane</keyword>
<keyword evidence="1" id="KW-0812">Transmembrane</keyword>
<keyword evidence="2" id="KW-0732">Signal</keyword>
<evidence type="ECO:0000313" key="3">
    <source>
        <dbReference type="EMBL" id="GBG14372.1"/>
    </source>
</evidence>
<protein>
    <submittedName>
        <fullName evidence="3">Single-stranded DNA exonuclease</fullName>
    </submittedName>
</protein>
<feature type="transmembrane region" description="Helical" evidence="1">
    <location>
        <begin position="82"/>
        <end position="108"/>
    </location>
</feature>
<sequence length="164" mass="17857">MTGRGHRWTGVGAAFMAAALARAFHLPELVAAAVAAGSTTLPDWVEMPFYRRDAKTGMRVRVGALIPHRTITHWPPLWLGVIYWGVHAGGFVGSMAIGAAIGAIVHILGDAPNPMGIPWLVPTKRLKLGKKGWWRSGEHEIMMTLSFATAGFVSWQLVSMWNMS</sequence>